<dbReference type="InterPro" id="IPR013766">
    <property type="entry name" value="Thioredoxin_domain"/>
</dbReference>
<evidence type="ECO:0000256" key="8">
    <source>
        <dbReference type="ARBA" id="ARBA00038489"/>
    </source>
</evidence>
<dbReference type="PANTHER" id="PTHR42801">
    <property type="entry name" value="THIOREDOXIN-DEPENDENT PEROXIDE REDUCTASE"/>
    <property type="match status" value="1"/>
</dbReference>
<dbReference type="PANTHER" id="PTHR42801:SF4">
    <property type="entry name" value="AHPC_TSA FAMILY PROTEIN"/>
    <property type="match status" value="1"/>
</dbReference>
<evidence type="ECO:0000256" key="4">
    <source>
        <dbReference type="ARBA" id="ARBA00023002"/>
    </source>
</evidence>
<dbReference type="CDD" id="cd03017">
    <property type="entry name" value="PRX_BCP"/>
    <property type="match status" value="1"/>
</dbReference>
<evidence type="ECO:0000313" key="12">
    <source>
        <dbReference type="EMBL" id="CDO76104.1"/>
    </source>
</evidence>
<feature type="region of interest" description="Disordered" evidence="10">
    <location>
        <begin position="171"/>
        <end position="223"/>
    </location>
</feature>
<dbReference type="STRING" id="5643.A0A060SV52"/>
<keyword evidence="13" id="KW-1185">Reference proteome</keyword>
<feature type="compositionally biased region" description="Low complexity" evidence="10">
    <location>
        <begin position="184"/>
        <end position="206"/>
    </location>
</feature>
<gene>
    <name evidence="12" type="ORF">BN946_scf184649.g30</name>
</gene>
<feature type="domain" description="Thioredoxin" evidence="11">
    <location>
        <begin position="5"/>
        <end position="171"/>
    </location>
</feature>
<comment type="caution">
    <text evidence="12">The sequence shown here is derived from an EMBL/GenBank/DDBJ whole genome shotgun (WGS) entry which is preliminary data.</text>
</comment>
<proteinExistence type="inferred from homology"/>
<organism evidence="12 13">
    <name type="scientific">Pycnoporus cinnabarinus</name>
    <name type="common">Cinnabar-red polypore</name>
    <name type="synonym">Trametes cinnabarina</name>
    <dbReference type="NCBI Taxonomy" id="5643"/>
    <lineage>
        <taxon>Eukaryota</taxon>
        <taxon>Fungi</taxon>
        <taxon>Dikarya</taxon>
        <taxon>Basidiomycota</taxon>
        <taxon>Agaricomycotina</taxon>
        <taxon>Agaricomycetes</taxon>
        <taxon>Polyporales</taxon>
        <taxon>Polyporaceae</taxon>
        <taxon>Trametes</taxon>
    </lineage>
</organism>
<dbReference type="InterPro" id="IPR000866">
    <property type="entry name" value="AhpC/TSA"/>
</dbReference>
<evidence type="ECO:0000256" key="7">
    <source>
        <dbReference type="ARBA" id="ARBA00032824"/>
    </source>
</evidence>
<feature type="region of interest" description="Disordered" evidence="10">
    <location>
        <begin position="1"/>
        <end position="20"/>
    </location>
</feature>
<protein>
    <recommendedName>
        <fullName evidence="1">thioredoxin-dependent peroxiredoxin</fullName>
        <ecNumber evidence="1">1.11.1.24</ecNumber>
    </recommendedName>
    <alternativeName>
        <fullName evidence="7">Thioredoxin peroxidase</fullName>
    </alternativeName>
</protein>
<dbReference type="Pfam" id="PF00578">
    <property type="entry name" value="AhpC-TSA"/>
    <property type="match status" value="1"/>
</dbReference>
<keyword evidence="6" id="KW-0676">Redox-active center</keyword>
<comment type="similarity">
    <text evidence="8">Belongs to the peroxiredoxin family. BCP/PrxQ subfamily.</text>
</comment>
<accession>A0A060SV52</accession>
<evidence type="ECO:0000256" key="9">
    <source>
        <dbReference type="ARBA" id="ARBA00049091"/>
    </source>
</evidence>
<reference evidence="12" key="1">
    <citation type="submission" date="2014-01" db="EMBL/GenBank/DDBJ databases">
        <title>The genome of the white-rot fungus Pycnoporus cinnabarinus: a basidiomycete model with a versatile arsenal for lignocellulosic biomass breakdown.</title>
        <authorList>
            <person name="Levasseur A."/>
            <person name="Lomascolo A."/>
            <person name="Ruiz-Duenas F.J."/>
            <person name="Uzan E."/>
            <person name="Piumi F."/>
            <person name="Kues U."/>
            <person name="Ram A.F.J."/>
            <person name="Murat C."/>
            <person name="Haon M."/>
            <person name="Benoit I."/>
            <person name="Arfi Y."/>
            <person name="Chevret D."/>
            <person name="Drula E."/>
            <person name="Kwon M.J."/>
            <person name="Gouret P."/>
            <person name="Lesage-Meessen L."/>
            <person name="Lombard V."/>
            <person name="Mariette J."/>
            <person name="Noirot C."/>
            <person name="Park J."/>
            <person name="Patyshakuliyeva A."/>
            <person name="Wieneger R.A.B."/>
            <person name="Wosten H.A.B."/>
            <person name="Martin F."/>
            <person name="Coutinho P.M."/>
            <person name="de Vries R."/>
            <person name="Martinez A.T."/>
            <person name="Klopp C."/>
            <person name="Pontarotti P."/>
            <person name="Henrissat B."/>
            <person name="Record E."/>
        </authorList>
    </citation>
    <scope>NUCLEOTIDE SEQUENCE [LARGE SCALE GENOMIC DNA]</scope>
    <source>
        <strain evidence="12">BRFM137</strain>
    </source>
</reference>
<comment type="catalytic activity">
    <reaction evidence="9">
        <text>a hydroperoxide + [thioredoxin]-dithiol = an alcohol + [thioredoxin]-disulfide + H2O</text>
        <dbReference type="Rhea" id="RHEA:62620"/>
        <dbReference type="Rhea" id="RHEA-COMP:10698"/>
        <dbReference type="Rhea" id="RHEA-COMP:10700"/>
        <dbReference type="ChEBI" id="CHEBI:15377"/>
        <dbReference type="ChEBI" id="CHEBI:29950"/>
        <dbReference type="ChEBI" id="CHEBI:30879"/>
        <dbReference type="ChEBI" id="CHEBI:35924"/>
        <dbReference type="ChEBI" id="CHEBI:50058"/>
        <dbReference type="EC" id="1.11.1.24"/>
    </reaction>
</comment>
<keyword evidence="3" id="KW-0049">Antioxidant</keyword>
<keyword evidence="2" id="KW-0575">Peroxidase</keyword>
<evidence type="ECO:0000256" key="1">
    <source>
        <dbReference type="ARBA" id="ARBA00013017"/>
    </source>
</evidence>
<dbReference type="Proteomes" id="UP000029665">
    <property type="component" value="Unassembled WGS sequence"/>
</dbReference>
<evidence type="ECO:0000256" key="6">
    <source>
        <dbReference type="ARBA" id="ARBA00023284"/>
    </source>
</evidence>
<evidence type="ECO:0000256" key="3">
    <source>
        <dbReference type="ARBA" id="ARBA00022862"/>
    </source>
</evidence>
<evidence type="ECO:0000256" key="10">
    <source>
        <dbReference type="SAM" id="MobiDB-lite"/>
    </source>
</evidence>
<dbReference type="InterPro" id="IPR050924">
    <property type="entry name" value="Peroxiredoxin_BCP/PrxQ"/>
</dbReference>
<evidence type="ECO:0000313" key="13">
    <source>
        <dbReference type="Proteomes" id="UP000029665"/>
    </source>
</evidence>
<dbReference type="Gene3D" id="3.40.30.10">
    <property type="entry name" value="Glutaredoxin"/>
    <property type="match status" value="1"/>
</dbReference>
<dbReference type="HOGENOM" id="CLU_042529_14_2_1"/>
<dbReference type="GO" id="GO:0008379">
    <property type="term" value="F:thioredoxin peroxidase activity"/>
    <property type="evidence" value="ECO:0007669"/>
    <property type="project" value="TreeGrafter"/>
</dbReference>
<dbReference type="GO" id="GO:0045454">
    <property type="term" value="P:cell redox homeostasis"/>
    <property type="evidence" value="ECO:0007669"/>
    <property type="project" value="TreeGrafter"/>
</dbReference>
<dbReference type="PROSITE" id="PS51352">
    <property type="entry name" value="THIOREDOXIN_2"/>
    <property type="match status" value="1"/>
</dbReference>
<dbReference type="OMA" id="MNTHADR"/>
<dbReference type="GO" id="GO:0034599">
    <property type="term" value="P:cellular response to oxidative stress"/>
    <property type="evidence" value="ECO:0007669"/>
    <property type="project" value="TreeGrafter"/>
</dbReference>
<dbReference type="EC" id="1.11.1.24" evidence="1"/>
<evidence type="ECO:0000256" key="2">
    <source>
        <dbReference type="ARBA" id="ARBA00022559"/>
    </source>
</evidence>
<dbReference type="AlphaFoldDB" id="A0A060SV52"/>
<dbReference type="SUPFAM" id="SSF52833">
    <property type="entry name" value="Thioredoxin-like"/>
    <property type="match status" value="1"/>
</dbReference>
<keyword evidence="5" id="KW-1015">Disulfide bond</keyword>
<dbReference type="GO" id="GO:0005737">
    <property type="term" value="C:cytoplasm"/>
    <property type="evidence" value="ECO:0007669"/>
    <property type="project" value="TreeGrafter"/>
</dbReference>
<dbReference type="EMBL" id="CCBP010000336">
    <property type="protein sequence ID" value="CDO76104.1"/>
    <property type="molecule type" value="Genomic_DNA"/>
</dbReference>
<sequence length="223" mass="23564">MARHPLIDKPAPTISLPGADGETHTVTPGAKGVPTVLFFYPKSVDADQLLGVRATGTYGCTKEACQFRDALDKDNTFKEAGVEVVGISPDPVDKQKEFVDKHKLTYPILSDAKGEARKAYHVGKGLFGLAESARVTFIIDSKGTVRDVLDTTLNYGAHVKFVTNWLRKNRSKTDAEAPGTTEDAPAAGETSASATPAPTTPNATVPEGQTAAELGRAAEAVQA</sequence>
<dbReference type="InterPro" id="IPR036249">
    <property type="entry name" value="Thioredoxin-like_sf"/>
</dbReference>
<name>A0A060SV52_PYCCI</name>
<evidence type="ECO:0000259" key="11">
    <source>
        <dbReference type="PROSITE" id="PS51352"/>
    </source>
</evidence>
<keyword evidence="4" id="KW-0560">Oxidoreductase</keyword>
<evidence type="ECO:0000256" key="5">
    <source>
        <dbReference type="ARBA" id="ARBA00023157"/>
    </source>
</evidence>
<dbReference type="OrthoDB" id="338622at2759"/>